<sequence>MKYYILYKIQGLRKVKPEQYCVNSGKNLACDKLLTYPQISAQVIKMNERSDFYEKDKSCTEGSRNLTLQ</sequence>
<comment type="caution">
    <text evidence="1">The sequence shown here is derived from an EMBL/GenBank/DDBJ whole genome shotgun (WGS) entry which is preliminary data.</text>
</comment>
<keyword evidence="2" id="KW-1185">Reference proteome</keyword>
<protein>
    <submittedName>
        <fullName evidence="1">Uncharacterized protein</fullName>
    </submittedName>
</protein>
<evidence type="ECO:0000313" key="2">
    <source>
        <dbReference type="Proteomes" id="UP000018227"/>
    </source>
</evidence>
<organism evidence="1 2">
    <name type="scientific">Catonella morbi ATCC 51271</name>
    <dbReference type="NCBI Taxonomy" id="592026"/>
    <lineage>
        <taxon>Bacteria</taxon>
        <taxon>Bacillati</taxon>
        <taxon>Bacillota</taxon>
        <taxon>Clostridia</taxon>
        <taxon>Lachnospirales</taxon>
        <taxon>Lachnospiraceae</taxon>
        <taxon>Catonella</taxon>
    </lineage>
</organism>
<dbReference type="Proteomes" id="UP000018227">
    <property type="component" value="Unassembled WGS sequence"/>
</dbReference>
<accession>V2XI68</accession>
<dbReference type="AlphaFoldDB" id="V2XI68"/>
<proteinExistence type="predicted"/>
<evidence type="ECO:0000313" key="1">
    <source>
        <dbReference type="EMBL" id="ESL01864.1"/>
    </source>
</evidence>
<dbReference type="STRING" id="592026.GCWU0000282_002983"/>
<gene>
    <name evidence="1" type="ORF">GCWU0000282_002983</name>
</gene>
<reference evidence="1 2" key="1">
    <citation type="submission" date="2013-06" db="EMBL/GenBank/DDBJ databases">
        <authorList>
            <person name="Weinstock G."/>
            <person name="Sodergren E."/>
            <person name="Clifton S."/>
            <person name="Fulton L."/>
            <person name="Fulton B."/>
            <person name="Courtney L."/>
            <person name="Fronick C."/>
            <person name="Harrison M."/>
            <person name="Strong C."/>
            <person name="Farmer C."/>
            <person name="Delahaunty K."/>
            <person name="Markovic C."/>
            <person name="Hall O."/>
            <person name="Minx P."/>
            <person name="Tomlinson C."/>
            <person name="Mitreva M."/>
            <person name="Nelson J."/>
            <person name="Hou S."/>
            <person name="Wollam A."/>
            <person name="Pepin K.H."/>
            <person name="Johnson M."/>
            <person name="Bhonagiri V."/>
            <person name="Nash W.E."/>
            <person name="Warren W."/>
            <person name="Chinwalla A."/>
            <person name="Mardis E.R."/>
            <person name="Wilson R.K."/>
        </authorList>
    </citation>
    <scope>NUCLEOTIDE SEQUENCE [LARGE SCALE GENOMIC DNA]</scope>
    <source>
        <strain evidence="1 2">ATCC 51271</strain>
    </source>
</reference>
<name>V2XI68_9FIRM</name>
<dbReference type="HOGENOM" id="CLU_2768242_0_0_9"/>
<dbReference type="EMBL" id="ACIL03000019">
    <property type="protein sequence ID" value="ESL01864.1"/>
    <property type="molecule type" value="Genomic_DNA"/>
</dbReference>